<protein>
    <submittedName>
        <fullName evidence="1">Uncharacterized protein</fullName>
    </submittedName>
</protein>
<dbReference type="EMBL" id="JACXVP010000008">
    <property type="protein sequence ID" value="KAG5592660.1"/>
    <property type="molecule type" value="Genomic_DNA"/>
</dbReference>
<accession>A0A9J5XZW1</accession>
<proteinExistence type="predicted"/>
<sequence>MYQHIPQINPQSLTPSSLIPFLYGRSDSYFPASELHNSSTAAAVSVSIGFHAQAIIGLAKDEFASL</sequence>
<organism evidence="1 2">
    <name type="scientific">Solanum commersonii</name>
    <name type="common">Commerson's wild potato</name>
    <name type="synonym">Commerson's nightshade</name>
    <dbReference type="NCBI Taxonomy" id="4109"/>
    <lineage>
        <taxon>Eukaryota</taxon>
        <taxon>Viridiplantae</taxon>
        <taxon>Streptophyta</taxon>
        <taxon>Embryophyta</taxon>
        <taxon>Tracheophyta</taxon>
        <taxon>Spermatophyta</taxon>
        <taxon>Magnoliopsida</taxon>
        <taxon>eudicotyledons</taxon>
        <taxon>Gunneridae</taxon>
        <taxon>Pentapetalae</taxon>
        <taxon>asterids</taxon>
        <taxon>lamiids</taxon>
        <taxon>Solanales</taxon>
        <taxon>Solanaceae</taxon>
        <taxon>Solanoideae</taxon>
        <taxon>Solaneae</taxon>
        <taxon>Solanum</taxon>
    </lineage>
</organism>
<evidence type="ECO:0000313" key="1">
    <source>
        <dbReference type="EMBL" id="KAG5592660.1"/>
    </source>
</evidence>
<evidence type="ECO:0000313" key="2">
    <source>
        <dbReference type="Proteomes" id="UP000824120"/>
    </source>
</evidence>
<name>A0A9J5XZW1_SOLCO</name>
<gene>
    <name evidence="1" type="ORF">H5410_043174</name>
</gene>
<dbReference type="Proteomes" id="UP000824120">
    <property type="component" value="Chromosome 8"/>
</dbReference>
<keyword evidence="2" id="KW-1185">Reference proteome</keyword>
<reference evidence="1 2" key="1">
    <citation type="submission" date="2020-09" db="EMBL/GenBank/DDBJ databases">
        <title>De no assembly of potato wild relative species, Solanum commersonii.</title>
        <authorList>
            <person name="Cho K."/>
        </authorList>
    </citation>
    <scope>NUCLEOTIDE SEQUENCE [LARGE SCALE GENOMIC DNA]</scope>
    <source>
        <strain evidence="1">LZ3.2</strain>
        <tissue evidence="1">Leaf</tissue>
    </source>
</reference>
<dbReference type="AlphaFoldDB" id="A0A9J5XZW1"/>
<comment type="caution">
    <text evidence="1">The sequence shown here is derived from an EMBL/GenBank/DDBJ whole genome shotgun (WGS) entry which is preliminary data.</text>
</comment>